<dbReference type="Proteomes" id="UP000093819">
    <property type="component" value="Unassembled WGS sequence"/>
</dbReference>
<dbReference type="AlphaFoldDB" id="A0A1A3MX36"/>
<gene>
    <name evidence="1" type="ORF">A5635_10375</name>
</gene>
<accession>A0A1A3MX36</accession>
<sequence>MQPQPATPDCPDVVDVRCQGGLHFKIVERDTIEIKCKHCSDRDSVVLHRISLNDFSVTTLKLKELRGRGARTPRKETP</sequence>
<evidence type="ECO:0000313" key="1">
    <source>
        <dbReference type="EMBL" id="OBK14091.1"/>
    </source>
</evidence>
<name>A0A1A3MX36_MYCAS</name>
<dbReference type="EMBL" id="LZLR01000239">
    <property type="protein sequence ID" value="OBK14091.1"/>
    <property type="molecule type" value="Genomic_DNA"/>
</dbReference>
<protein>
    <submittedName>
        <fullName evidence="1">Uncharacterized protein</fullName>
    </submittedName>
</protein>
<reference evidence="1 2" key="1">
    <citation type="submission" date="2016-06" db="EMBL/GenBank/DDBJ databases">
        <authorList>
            <person name="Kjaerup R.B."/>
            <person name="Dalgaard T.S."/>
            <person name="Juul-Madsen H.R."/>
        </authorList>
    </citation>
    <scope>NUCLEOTIDE SEQUENCE [LARGE SCALE GENOMIC DNA]</scope>
    <source>
        <strain evidence="1 2">1245335.1</strain>
    </source>
</reference>
<organism evidence="1 2">
    <name type="scientific">Mycobacterium asiaticum</name>
    <dbReference type="NCBI Taxonomy" id="1790"/>
    <lineage>
        <taxon>Bacteria</taxon>
        <taxon>Bacillati</taxon>
        <taxon>Actinomycetota</taxon>
        <taxon>Actinomycetes</taxon>
        <taxon>Mycobacteriales</taxon>
        <taxon>Mycobacteriaceae</taxon>
        <taxon>Mycobacterium</taxon>
    </lineage>
</organism>
<evidence type="ECO:0000313" key="2">
    <source>
        <dbReference type="Proteomes" id="UP000093819"/>
    </source>
</evidence>
<proteinExistence type="predicted"/>
<comment type="caution">
    <text evidence="1">The sequence shown here is derived from an EMBL/GenBank/DDBJ whole genome shotgun (WGS) entry which is preliminary data.</text>
</comment>